<accession>A0ABY7QQ61</accession>
<gene>
    <name evidence="1" type="ORF">PFY12_02095</name>
</gene>
<keyword evidence="2" id="KW-1185">Reference proteome</keyword>
<evidence type="ECO:0000313" key="2">
    <source>
        <dbReference type="Proteomes" id="UP001210978"/>
    </source>
</evidence>
<name>A0ABY7QQ61_9FLAO</name>
<dbReference type="Proteomes" id="UP001210978">
    <property type="component" value="Chromosome"/>
</dbReference>
<evidence type="ECO:0008006" key="3">
    <source>
        <dbReference type="Google" id="ProtNLM"/>
    </source>
</evidence>
<dbReference type="RefSeq" id="WP_271149230.1">
    <property type="nucleotide sequence ID" value="NZ_CP115859.1"/>
</dbReference>
<sequence length="153" mass="18528">MVKKTLHNRDFFNEIKTRISKLSTDSEKKWGRMNVSQMLCHCDLVLQVPLRNIELPNIHYLFRIIGIFTKREMQIFDNGIPYNMPTFQKLIVNFECNFDEAKDNLLKTLDFYWEAFENKRLPKEHILFGSMKEKDWGFLEYKHLDHHLKQFNV</sequence>
<dbReference type="EMBL" id="CP115859">
    <property type="protein sequence ID" value="WBV60923.1"/>
    <property type="molecule type" value="Genomic_DNA"/>
</dbReference>
<proteinExistence type="predicted"/>
<organism evidence="1 2">
    <name type="scientific">Chryseobacterium camelliae</name>
    <dbReference type="NCBI Taxonomy" id="1265445"/>
    <lineage>
        <taxon>Bacteria</taxon>
        <taxon>Pseudomonadati</taxon>
        <taxon>Bacteroidota</taxon>
        <taxon>Flavobacteriia</taxon>
        <taxon>Flavobacteriales</taxon>
        <taxon>Weeksellaceae</taxon>
        <taxon>Chryseobacterium group</taxon>
        <taxon>Chryseobacterium</taxon>
    </lineage>
</organism>
<evidence type="ECO:0000313" key="1">
    <source>
        <dbReference type="EMBL" id="WBV60923.1"/>
    </source>
</evidence>
<reference evidence="1 2" key="1">
    <citation type="submission" date="2023-01" db="EMBL/GenBank/DDBJ databases">
        <title>Complete genome of Chryseobacterium camelliae VAN22-5A.</title>
        <authorList>
            <person name="Zong G."/>
            <person name="Cao G."/>
        </authorList>
    </citation>
    <scope>NUCLEOTIDE SEQUENCE [LARGE SCALE GENOMIC DNA]</scope>
    <source>
        <strain evidence="1 2">VAN22-5A</strain>
    </source>
</reference>
<protein>
    <recommendedName>
        <fullName evidence="3">DUF1569 domain-containing protein</fullName>
    </recommendedName>
</protein>